<keyword evidence="4" id="KW-1185">Reference proteome</keyword>
<organism evidence="2 4">
    <name type="scientific">Membranihabitans marinus</name>
    <dbReference type="NCBI Taxonomy" id="1227546"/>
    <lineage>
        <taxon>Bacteria</taxon>
        <taxon>Pseudomonadati</taxon>
        <taxon>Bacteroidota</taxon>
        <taxon>Saprospiria</taxon>
        <taxon>Saprospirales</taxon>
        <taxon>Saprospiraceae</taxon>
        <taxon>Membranihabitans</taxon>
    </lineage>
</organism>
<dbReference type="Pfam" id="PF04480">
    <property type="entry name" value="DUF559"/>
    <property type="match status" value="1"/>
</dbReference>
<dbReference type="AlphaFoldDB" id="A0A953HMY3"/>
<dbReference type="CDD" id="cd01038">
    <property type="entry name" value="Endonuclease_DUF559"/>
    <property type="match status" value="1"/>
</dbReference>
<proteinExistence type="predicted"/>
<accession>A0A953HMY3</accession>
<protein>
    <submittedName>
        <fullName evidence="2">Endonuclease domain-containing protein</fullName>
    </submittedName>
</protein>
<sequence length="115" mass="13421">MTKSEACMWKYLLSRRQMKGYQFRRQRPIGSYIVDFVCLPLKLIIEVDGLTHESEDACRRDKKRDKRLSDMGFTTLRFSSWEVLNKIDDVSIIIGDWITSNALVPPPGPRQRGRS</sequence>
<keyword evidence="2" id="KW-0378">Hydrolase</keyword>
<evidence type="ECO:0000313" key="3">
    <source>
        <dbReference type="EMBL" id="MBY5958946.1"/>
    </source>
</evidence>
<name>A0A953HMY3_9BACT</name>
<dbReference type="InterPro" id="IPR011335">
    <property type="entry name" value="Restrct_endonuc-II-like"/>
</dbReference>
<dbReference type="PANTHER" id="PTHR38590:SF1">
    <property type="entry name" value="BLL0828 PROTEIN"/>
    <property type="match status" value="1"/>
</dbReference>
<gene>
    <name evidence="2" type="ORF">KUV50_12405</name>
    <name evidence="3" type="ORF">KUV50_12415</name>
</gene>
<dbReference type="InterPro" id="IPR047216">
    <property type="entry name" value="Endonuclease_DUF559_bact"/>
</dbReference>
<dbReference type="Proteomes" id="UP000753961">
    <property type="component" value="Unassembled WGS sequence"/>
</dbReference>
<dbReference type="GO" id="GO:0004519">
    <property type="term" value="F:endonuclease activity"/>
    <property type="evidence" value="ECO:0007669"/>
    <property type="project" value="UniProtKB-KW"/>
</dbReference>
<dbReference type="SUPFAM" id="SSF52980">
    <property type="entry name" value="Restriction endonuclease-like"/>
    <property type="match status" value="1"/>
</dbReference>
<dbReference type="InterPro" id="IPR007569">
    <property type="entry name" value="DUF559"/>
</dbReference>
<evidence type="ECO:0000259" key="1">
    <source>
        <dbReference type="Pfam" id="PF04480"/>
    </source>
</evidence>
<dbReference type="PANTHER" id="PTHR38590">
    <property type="entry name" value="BLL0828 PROTEIN"/>
    <property type="match status" value="1"/>
</dbReference>
<dbReference type="EMBL" id="JAHVHU010000011">
    <property type="protein sequence ID" value="MBY5958946.1"/>
    <property type="molecule type" value="Genomic_DNA"/>
</dbReference>
<evidence type="ECO:0000313" key="4">
    <source>
        <dbReference type="Proteomes" id="UP000753961"/>
    </source>
</evidence>
<keyword evidence="2" id="KW-0255">Endonuclease</keyword>
<reference evidence="2" key="1">
    <citation type="submission" date="2021-06" db="EMBL/GenBank/DDBJ databases">
        <title>44 bacteria genomes isolated from Dapeng, Shenzhen.</title>
        <authorList>
            <person name="Zheng W."/>
            <person name="Yu S."/>
            <person name="Huang Y."/>
        </authorList>
    </citation>
    <scope>NUCLEOTIDE SEQUENCE</scope>
    <source>
        <strain evidence="2">DP5N28-2</strain>
    </source>
</reference>
<dbReference type="EMBL" id="JAHVHU010000011">
    <property type="protein sequence ID" value="MBY5958944.1"/>
    <property type="molecule type" value="Genomic_DNA"/>
</dbReference>
<evidence type="ECO:0000313" key="2">
    <source>
        <dbReference type="EMBL" id="MBY5958944.1"/>
    </source>
</evidence>
<feature type="domain" description="DUF559" evidence="1">
    <location>
        <begin position="1"/>
        <end position="91"/>
    </location>
</feature>
<comment type="caution">
    <text evidence="2">The sequence shown here is derived from an EMBL/GenBank/DDBJ whole genome shotgun (WGS) entry which is preliminary data.</text>
</comment>
<keyword evidence="2" id="KW-0540">Nuclease</keyword>
<dbReference type="Gene3D" id="3.40.960.10">
    <property type="entry name" value="VSR Endonuclease"/>
    <property type="match status" value="1"/>
</dbReference>